<evidence type="ECO:0000256" key="6">
    <source>
        <dbReference type="ARBA" id="ARBA00023136"/>
    </source>
</evidence>
<dbReference type="Proteomes" id="UP000321393">
    <property type="component" value="Unassembled WGS sequence"/>
</dbReference>
<evidence type="ECO:0000256" key="5">
    <source>
        <dbReference type="ARBA" id="ARBA00022989"/>
    </source>
</evidence>
<dbReference type="AlphaFoldDB" id="A0A5A7V2Y6"/>
<protein>
    <submittedName>
        <fullName evidence="7">DUF3522 domain-containing protein</fullName>
    </submittedName>
</protein>
<comment type="caution">
    <text evidence="7">The sequence shown here is derived from an EMBL/GenBank/DDBJ whole genome shotgun (WGS) entry which is preliminary data.</text>
</comment>
<keyword evidence="4" id="KW-0812">Transmembrane</keyword>
<reference evidence="7 8" key="1">
    <citation type="submission" date="2019-08" db="EMBL/GenBank/DDBJ databases">
        <title>Draft genome sequences of two oriental melons (Cucumis melo L. var makuwa).</title>
        <authorList>
            <person name="Kwon S.-Y."/>
        </authorList>
    </citation>
    <scope>NUCLEOTIDE SEQUENCE [LARGE SCALE GENOMIC DNA]</scope>
    <source>
        <strain evidence="8">cv. SW 3</strain>
        <tissue evidence="7">Leaf</tissue>
    </source>
</reference>
<organism evidence="7 8">
    <name type="scientific">Cucumis melo var. makuwa</name>
    <name type="common">Oriental melon</name>
    <dbReference type="NCBI Taxonomy" id="1194695"/>
    <lineage>
        <taxon>Eukaryota</taxon>
        <taxon>Viridiplantae</taxon>
        <taxon>Streptophyta</taxon>
        <taxon>Embryophyta</taxon>
        <taxon>Tracheophyta</taxon>
        <taxon>Spermatophyta</taxon>
        <taxon>Magnoliopsida</taxon>
        <taxon>eudicotyledons</taxon>
        <taxon>Gunneridae</taxon>
        <taxon>Pentapetalae</taxon>
        <taxon>rosids</taxon>
        <taxon>fabids</taxon>
        <taxon>Cucurbitales</taxon>
        <taxon>Cucurbitaceae</taxon>
        <taxon>Benincaseae</taxon>
        <taxon>Cucumis</taxon>
    </lineage>
</organism>
<proteinExistence type="inferred from homology"/>
<dbReference type="OrthoDB" id="69646at2759"/>
<evidence type="ECO:0000256" key="2">
    <source>
        <dbReference type="ARBA" id="ARBA00005542"/>
    </source>
</evidence>
<evidence type="ECO:0000256" key="4">
    <source>
        <dbReference type="ARBA" id="ARBA00022692"/>
    </source>
</evidence>
<keyword evidence="6" id="KW-0472">Membrane</keyword>
<keyword evidence="3" id="KW-1003">Cell membrane</keyword>
<evidence type="ECO:0000256" key="3">
    <source>
        <dbReference type="ARBA" id="ARBA00022475"/>
    </source>
</evidence>
<dbReference type="PANTHER" id="PTHR14319">
    <property type="entry name" value="FIVE-SPAN TRANSMEMBRANE PROTEIN M83"/>
    <property type="match status" value="1"/>
</dbReference>
<evidence type="ECO:0000256" key="1">
    <source>
        <dbReference type="ARBA" id="ARBA00004651"/>
    </source>
</evidence>
<evidence type="ECO:0000313" key="8">
    <source>
        <dbReference type="Proteomes" id="UP000321393"/>
    </source>
</evidence>
<evidence type="ECO:0000313" key="7">
    <source>
        <dbReference type="EMBL" id="KAA0061630.1"/>
    </source>
</evidence>
<dbReference type="EMBL" id="SSTE01004741">
    <property type="protein sequence ID" value="KAA0061630.1"/>
    <property type="molecule type" value="Genomic_DNA"/>
</dbReference>
<dbReference type="STRING" id="1194695.A0A5A7V2Y6"/>
<comment type="subcellular location">
    <subcellularLocation>
        <location evidence="1">Cell membrane</location>
        <topology evidence="1">Multi-pass membrane protein</topology>
    </subcellularLocation>
</comment>
<keyword evidence="5" id="KW-1133">Transmembrane helix</keyword>
<accession>A0A5A7V2Y6</accession>
<name>A0A5A7V2Y6_CUCMM</name>
<dbReference type="PANTHER" id="PTHR14319:SF3">
    <property type="entry name" value="TRANSMEMBRANE PROTEIN-LIKE PROTEIN"/>
    <property type="match status" value="1"/>
</dbReference>
<comment type="similarity">
    <text evidence="2">Belongs to the TMEM8 family.</text>
</comment>
<gene>
    <name evidence="7" type="ORF">E6C27_scaffold3980G00140</name>
</gene>
<dbReference type="GO" id="GO:0005886">
    <property type="term" value="C:plasma membrane"/>
    <property type="evidence" value="ECO:0007669"/>
    <property type="project" value="UniProtKB-SubCell"/>
</dbReference>
<sequence length="152" mass="17119">MYYLDVENVAEELIISATDVRLNLTQSDSNVSGISLMGFARLGSIPSAALHDYYSNLNSAPLVIHSLKVGRWYISIGSLNLSKELGSIRVNNTRVCYSMESYVLQCPYGKTGPNCTWNRYVLQGLPPCLSLRELRCGKKKLFSRFSNYFPMF</sequence>
<dbReference type="InterPro" id="IPR021910">
    <property type="entry name" value="NGX6/PGAP6/MYMK"/>
</dbReference>